<organism evidence="3 4">
    <name type="scientific">Chrysodeixis includens</name>
    <name type="common">Soybean looper</name>
    <name type="synonym">Pseudoplusia includens</name>
    <dbReference type="NCBI Taxonomy" id="689277"/>
    <lineage>
        <taxon>Eukaryota</taxon>
        <taxon>Metazoa</taxon>
        <taxon>Ecdysozoa</taxon>
        <taxon>Arthropoda</taxon>
        <taxon>Hexapoda</taxon>
        <taxon>Insecta</taxon>
        <taxon>Pterygota</taxon>
        <taxon>Neoptera</taxon>
        <taxon>Endopterygota</taxon>
        <taxon>Lepidoptera</taxon>
        <taxon>Glossata</taxon>
        <taxon>Ditrysia</taxon>
        <taxon>Noctuoidea</taxon>
        <taxon>Noctuidae</taxon>
        <taxon>Plusiinae</taxon>
        <taxon>Chrysodeixis</taxon>
    </lineage>
</organism>
<dbReference type="OrthoDB" id="6627826at2759"/>
<gene>
    <name evidence="3" type="ORF">CINC_LOCUS7937</name>
</gene>
<evidence type="ECO:0000256" key="2">
    <source>
        <dbReference type="SAM" id="Phobius"/>
    </source>
</evidence>
<proteinExistence type="predicted"/>
<feature type="region of interest" description="Disordered" evidence="1">
    <location>
        <begin position="60"/>
        <end position="108"/>
    </location>
</feature>
<protein>
    <submittedName>
        <fullName evidence="3">Uncharacterized protein</fullName>
    </submittedName>
</protein>
<evidence type="ECO:0000256" key="1">
    <source>
        <dbReference type="SAM" id="MobiDB-lite"/>
    </source>
</evidence>
<keyword evidence="4" id="KW-1185">Reference proteome</keyword>
<keyword evidence="2" id="KW-1133">Transmembrane helix</keyword>
<evidence type="ECO:0000313" key="4">
    <source>
        <dbReference type="Proteomes" id="UP001154114"/>
    </source>
</evidence>
<sequence>MLPYSRGLMLDNTSNYGIVKTETVFGFGPSGHDNYVDGNFNGTKPLEWIIASGNFEPRSLPEAESRDLKDIEPRSSKHKKGSKKKKHSNKKTKRRGKGKHKGGKGGSDKKCIFKVIRKSSKKNRGGNRYPKMHKKYMMPLILGLLAAKSLLIPIALKALAFLSAKGLMMGFFSTVMASVLSLKGMFDHNHSYQNRKDDTKTQVEIIQVPSKSEDHVYYDEHYKRGDYVPLPVMVH</sequence>
<evidence type="ECO:0000313" key="3">
    <source>
        <dbReference type="EMBL" id="CAH0597860.1"/>
    </source>
</evidence>
<accession>A0A9P0BUG2</accession>
<feature type="transmembrane region" description="Helical" evidence="2">
    <location>
        <begin position="168"/>
        <end position="186"/>
    </location>
</feature>
<keyword evidence="2" id="KW-0472">Membrane</keyword>
<dbReference type="AlphaFoldDB" id="A0A9P0BUG2"/>
<name>A0A9P0BUG2_CHRIL</name>
<dbReference type="EMBL" id="LR824027">
    <property type="protein sequence ID" value="CAH0597860.1"/>
    <property type="molecule type" value="Genomic_DNA"/>
</dbReference>
<reference evidence="3" key="1">
    <citation type="submission" date="2021-12" db="EMBL/GenBank/DDBJ databases">
        <authorList>
            <person name="King R."/>
        </authorList>
    </citation>
    <scope>NUCLEOTIDE SEQUENCE</scope>
</reference>
<feature type="transmembrane region" description="Helical" evidence="2">
    <location>
        <begin position="136"/>
        <end position="156"/>
    </location>
</feature>
<feature type="compositionally biased region" description="Basic residues" evidence="1">
    <location>
        <begin position="76"/>
        <end position="103"/>
    </location>
</feature>
<feature type="compositionally biased region" description="Basic and acidic residues" evidence="1">
    <location>
        <begin position="60"/>
        <end position="75"/>
    </location>
</feature>
<dbReference type="Proteomes" id="UP001154114">
    <property type="component" value="Chromosome 24"/>
</dbReference>
<keyword evidence="2" id="KW-0812">Transmembrane</keyword>